<feature type="domain" description="PAS" evidence="10">
    <location>
        <begin position="1116"/>
        <end position="1187"/>
    </location>
</feature>
<keyword evidence="8" id="KW-0472">Membrane</keyword>
<evidence type="ECO:0000256" key="5">
    <source>
        <dbReference type="ARBA" id="ARBA00022777"/>
    </source>
</evidence>
<dbReference type="InterPro" id="IPR004358">
    <property type="entry name" value="Sig_transdc_His_kin-like_C"/>
</dbReference>
<dbReference type="Pfam" id="PF02518">
    <property type="entry name" value="HATPase_c"/>
    <property type="match status" value="1"/>
</dbReference>
<dbReference type="eggNOG" id="COG2202">
    <property type="taxonomic scope" value="Bacteria"/>
</dbReference>
<organism evidence="12 13">
    <name type="scientific">Allocoleopsis franciscana PCC 7113</name>
    <dbReference type="NCBI Taxonomy" id="1173027"/>
    <lineage>
        <taxon>Bacteria</taxon>
        <taxon>Bacillati</taxon>
        <taxon>Cyanobacteriota</taxon>
        <taxon>Cyanophyceae</taxon>
        <taxon>Coleofasciculales</taxon>
        <taxon>Coleofasciculaceae</taxon>
        <taxon>Allocoleopsis</taxon>
        <taxon>Allocoleopsis franciscana</taxon>
    </lineage>
</organism>
<keyword evidence="8" id="KW-0812">Transmembrane</keyword>
<feature type="domain" description="PAC" evidence="11">
    <location>
        <begin position="253"/>
        <end position="305"/>
    </location>
</feature>
<dbReference type="SMART" id="SM00387">
    <property type="entry name" value="HATPase_c"/>
    <property type="match status" value="1"/>
</dbReference>
<evidence type="ECO:0000256" key="2">
    <source>
        <dbReference type="ARBA" id="ARBA00012438"/>
    </source>
</evidence>
<keyword evidence="5" id="KW-0418">Kinase</keyword>
<feature type="domain" description="PAS" evidence="10">
    <location>
        <begin position="972"/>
        <end position="1013"/>
    </location>
</feature>
<dbReference type="EC" id="2.7.13.3" evidence="2"/>
<dbReference type="eggNOG" id="COG2203">
    <property type="taxonomic scope" value="Bacteria"/>
</dbReference>
<feature type="domain" description="PAS" evidence="10">
    <location>
        <begin position="600"/>
        <end position="672"/>
    </location>
</feature>
<feature type="coiled-coil region" evidence="7">
    <location>
        <begin position="723"/>
        <end position="766"/>
    </location>
</feature>
<feature type="domain" description="PAC" evidence="11">
    <location>
        <begin position="127"/>
        <end position="179"/>
    </location>
</feature>
<dbReference type="eggNOG" id="COG4191">
    <property type="taxonomic scope" value="Bacteria"/>
</dbReference>
<dbReference type="Gene3D" id="3.30.565.10">
    <property type="entry name" value="Histidine kinase-like ATPase, C-terminal domain"/>
    <property type="match status" value="1"/>
</dbReference>
<dbReference type="InterPro" id="IPR005467">
    <property type="entry name" value="His_kinase_dom"/>
</dbReference>
<dbReference type="InterPro" id="IPR036097">
    <property type="entry name" value="HisK_dim/P_sf"/>
</dbReference>
<evidence type="ECO:0000256" key="6">
    <source>
        <dbReference type="ARBA" id="ARBA00023012"/>
    </source>
</evidence>
<feature type="transmembrane region" description="Helical" evidence="8">
    <location>
        <begin position="26"/>
        <end position="43"/>
    </location>
</feature>
<dbReference type="Pfam" id="PF08448">
    <property type="entry name" value="PAS_4"/>
    <property type="match status" value="3"/>
</dbReference>
<dbReference type="SMART" id="SM00086">
    <property type="entry name" value="PAC"/>
    <property type="match status" value="6"/>
</dbReference>
<dbReference type="PANTHER" id="PTHR43304">
    <property type="entry name" value="PHYTOCHROME-LIKE PROTEIN CPH1"/>
    <property type="match status" value="1"/>
</dbReference>
<dbReference type="Pfam" id="PF00512">
    <property type="entry name" value="HisKA"/>
    <property type="match status" value="1"/>
</dbReference>
<feature type="transmembrane region" description="Helical" evidence="8">
    <location>
        <begin position="259"/>
        <end position="277"/>
    </location>
</feature>
<dbReference type="CDD" id="cd16922">
    <property type="entry name" value="HATPase_EvgS-ArcB-TorS-like"/>
    <property type="match status" value="1"/>
</dbReference>
<feature type="domain" description="PAC" evidence="11">
    <location>
        <begin position="1190"/>
        <end position="1242"/>
    </location>
</feature>
<feature type="domain" description="PAC" evidence="11">
    <location>
        <begin position="381"/>
        <end position="433"/>
    </location>
</feature>
<dbReference type="SUPFAM" id="SSF55781">
    <property type="entry name" value="GAF domain-like"/>
    <property type="match status" value="1"/>
</dbReference>
<accession>K9WDN3</accession>
<dbReference type="PANTHER" id="PTHR43304:SF1">
    <property type="entry name" value="PAC DOMAIN-CONTAINING PROTEIN"/>
    <property type="match status" value="1"/>
</dbReference>
<dbReference type="CDD" id="cd00130">
    <property type="entry name" value="PAS"/>
    <property type="match status" value="6"/>
</dbReference>
<dbReference type="SUPFAM" id="SSF55874">
    <property type="entry name" value="ATPase domain of HSP90 chaperone/DNA topoisomerase II/histidine kinase"/>
    <property type="match status" value="1"/>
</dbReference>
<protein>
    <recommendedName>
        <fullName evidence="2">histidine kinase</fullName>
        <ecNumber evidence="2">2.7.13.3</ecNumber>
    </recommendedName>
</protein>
<evidence type="ECO:0000256" key="8">
    <source>
        <dbReference type="SAM" id="Phobius"/>
    </source>
</evidence>
<evidence type="ECO:0000259" key="11">
    <source>
        <dbReference type="PROSITE" id="PS50113"/>
    </source>
</evidence>
<dbReference type="FunFam" id="1.10.287.130:FF:000001">
    <property type="entry name" value="Two-component sensor histidine kinase"/>
    <property type="match status" value="1"/>
</dbReference>
<dbReference type="Pfam" id="PF13426">
    <property type="entry name" value="PAS_9"/>
    <property type="match status" value="1"/>
</dbReference>
<feature type="domain" description="PAS" evidence="10">
    <location>
        <begin position="180"/>
        <end position="250"/>
    </location>
</feature>
<dbReference type="InterPro" id="IPR029016">
    <property type="entry name" value="GAF-like_dom_sf"/>
</dbReference>
<dbReference type="InterPro" id="IPR003661">
    <property type="entry name" value="HisK_dim/P_dom"/>
</dbReference>
<dbReference type="STRING" id="1173027.Mic7113_2023"/>
<proteinExistence type="predicted"/>
<dbReference type="SMART" id="SM00091">
    <property type="entry name" value="PAS"/>
    <property type="match status" value="7"/>
</dbReference>
<dbReference type="Gene3D" id="2.10.70.100">
    <property type="match status" value="1"/>
</dbReference>
<dbReference type="PROSITE" id="PS50109">
    <property type="entry name" value="HIS_KIN"/>
    <property type="match status" value="1"/>
</dbReference>
<dbReference type="InterPro" id="IPR001610">
    <property type="entry name" value="PAC"/>
</dbReference>
<dbReference type="InterPro" id="IPR000700">
    <property type="entry name" value="PAS-assoc_C"/>
</dbReference>
<keyword evidence="8" id="KW-1133">Transmembrane helix</keyword>
<dbReference type="SUPFAM" id="SSF55785">
    <property type="entry name" value="PYP-like sensor domain (PAS domain)"/>
    <property type="match status" value="7"/>
</dbReference>
<evidence type="ECO:0000313" key="12">
    <source>
        <dbReference type="EMBL" id="AFZ17869.1"/>
    </source>
</evidence>
<feature type="domain" description="PAC" evidence="11">
    <location>
        <begin position="676"/>
        <end position="728"/>
    </location>
</feature>
<dbReference type="NCBIfam" id="TIGR00229">
    <property type="entry name" value="sensory_box"/>
    <property type="match status" value="6"/>
</dbReference>
<evidence type="ECO:0000256" key="1">
    <source>
        <dbReference type="ARBA" id="ARBA00000085"/>
    </source>
</evidence>
<dbReference type="InterPro" id="IPR035965">
    <property type="entry name" value="PAS-like_dom_sf"/>
</dbReference>
<evidence type="ECO:0000259" key="10">
    <source>
        <dbReference type="PROSITE" id="PS50112"/>
    </source>
</evidence>
<dbReference type="InterPro" id="IPR013655">
    <property type="entry name" value="PAS_fold_3"/>
</dbReference>
<dbReference type="CDD" id="cd00082">
    <property type="entry name" value="HisKA"/>
    <property type="match status" value="1"/>
</dbReference>
<feature type="domain" description="PAC" evidence="11">
    <location>
        <begin position="508"/>
        <end position="560"/>
    </location>
</feature>
<dbReference type="KEGG" id="mic:Mic7113_2023"/>
<dbReference type="GO" id="GO:0000155">
    <property type="term" value="F:phosphorelay sensor kinase activity"/>
    <property type="evidence" value="ECO:0007669"/>
    <property type="project" value="InterPro"/>
</dbReference>
<dbReference type="InterPro" id="IPR000014">
    <property type="entry name" value="PAS"/>
</dbReference>
<dbReference type="InterPro" id="IPR013656">
    <property type="entry name" value="PAS_4"/>
</dbReference>
<dbReference type="SMART" id="SM00065">
    <property type="entry name" value="GAF"/>
    <property type="match status" value="1"/>
</dbReference>
<keyword evidence="4" id="KW-0808">Transferase</keyword>
<feature type="domain" description="PAS" evidence="10">
    <location>
        <begin position="434"/>
        <end position="507"/>
    </location>
</feature>
<dbReference type="InterPro" id="IPR003594">
    <property type="entry name" value="HATPase_dom"/>
</dbReference>
<reference evidence="12 13" key="1">
    <citation type="submission" date="2012-06" db="EMBL/GenBank/DDBJ databases">
        <title>Finished chromosome of genome of Microcoleus sp. PCC 7113.</title>
        <authorList>
            <consortium name="US DOE Joint Genome Institute"/>
            <person name="Gugger M."/>
            <person name="Coursin T."/>
            <person name="Rippka R."/>
            <person name="Tandeau De Marsac N."/>
            <person name="Huntemann M."/>
            <person name="Wei C.-L."/>
            <person name="Han J."/>
            <person name="Detter J.C."/>
            <person name="Han C."/>
            <person name="Tapia R."/>
            <person name="Chen A."/>
            <person name="Kyrpides N."/>
            <person name="Mavromatis K."/>
            <person name="Markowitz V."/>
            <person name="Szeto E."/>
            <person name="Ivanova N."/>
            <person name="Pagani I."/>
            <person name="Pati A."/>
            <person name="Goodwin L."/>
            <person name="Nordberg H.P."/>
            <person name="Cantor M.N."/>
            <person name="Hua S.X."/>
            <person name="Woyke T."/>
            <person name="Kerfeld C.A."/>
        </authorList>
    </citation>
    <scope>NUCLEOTIDE SEQUENCE [LARGE SCALE GENOMIC DNA]</scope>
    <source>
        <strain evidence="12 13">PCC 7113</strain>
    </source>
</reference>
<comment type="catalytic activity">
    <reaction evidence="1">
        <text>ATP + protein L-histidine = ADP + protein N-phospho-L-histidine.</text>
        <dbReference type="EC" id="2.7.13.3"/>
    </reaction>
</comment>
<dbReference type="PATRIC" id="fig|1173027.3.peg.2245"/>
<dbReference type="InterPro" id="IPR003018">
    <property type="entry name" value="GAF"/>
</dbReference>
<dbReference type="Gene3D" id="3.30.450.20">
    <property type="entry name" value="PAS domain"/>
    <property type="match status" value="7"/>
</dbReference>
<keyword evidence="6" id="KW-0902">Two-component regulatory system</keyword>
<feature type="coiled-coil region" evidence="7">
    <location>
        <begin position="938"/>
        <end position="979"/>
    </location>
</feature>
<dbReference type="PROSITE" id="PS50112">
    <property type="entry name" value="PAS"/>
    <property type="match status" value="6"/>
</dbReference>
<keyword evidence="13" id="KW-1185">Reference proteome</keyword>
<evidence type="ECO:0000256" key="3">
    <source>
        <dbReference type="ARBA" id="ARBA00022553"/>
    </source>
</evidence>
<evidence type="ECO:0000256" key="4">
    <source>
        <dbReference type="ARBA" id="ARBA00022679"/>
    </source>
</evidence>
<dbReference type="EMBL" id="CP003630">
    <property type="protein sequence ID" value="AFZ17869.1"/>
    <property type="molecule type" value="Genomic_DNA"/>
</dbReference>
<feature type="coiled-coil region" evidence="7">
    <location>
        <begin position="548"/>
        <end position="596"/>
    </location>
</feature>
<dbReference type="Pfam" id="PF08447">
    <property type="entry name" value="PAS_3"/>
    <property type="match status" value="2"/>
</dbReference>
<dbReference type="SUPFAM" id="SSF47384">
    <property type="entry name" value="Homodimeric domain of signal transducing histidine kinase"/>
    <property type="match status" value="1"/>
</dbReference>
<keyword evidence="3" id="KW-0597">Phosphoprotein</keyword>
<dbReference type="HOGENOM" id="CLU_000445_114_18_3"/>
<dbReference type="InterPro" id="IPR036890">
    <property type="entry name" value="HATPase_C_sf"/>
</dbReference>
<dbReference type="Gene3D" id="3.30.450.40">
    <property type="match status" value="1"/>
</dbReference>
<dbReference type="Proteomes" id="UP000010471">
    <property type="component" value="Chromosome"/>
</dbReference>
<sequence length="1550" mass="175356">MTSELGLSLLILLAFATSATQSSVIGLLGFSLMLGIVWIFYFLNRQIHKRQQTEADFQLLYNHAPCGYYSVNQDGVLIAINDTQLRWLGYSREEVIGSLQLTDFMVSEDAESWAKIFARIQSQGEVKNVEIQMIRKDGTSLPVLLSATAIRNAVGQFVGACGTILDITQHKQTQDALRKSEERFRLAIDHIPDGFVIYDQQRRLQFVNAEGLRRSGHSQEELLGHTDEEIYPPEITSQYLPTLLRAVETRRIQTSECTLTLPTVGTFTVVVTYVPLLNEQGEISSILGITHDLSDRKREEEALRESEARVRLALEATQIGTWDWDILTNQMTWSSGDQRVFGLTNGTFEATYEAFETCLPPEERDSLLGAVNRSRRTRREFHHEFRLMWPDGSLHWVEGKGKFFYNQEGQAIRMVGTLVDISERKQVEAQLQQSEEKFRQLTENINKVFWMTTADFSEMLYVSPAYEQIWGRSCESLYANPKSFAEAMHPEDRQQALARFEDNTTQELDIEYRIVQPDGSWRWIRDRCFPIRNHAGEVYRRAGIAQDITDQKQAETSLRQTNEDLERRVTLRTTELQKANQLLQRELLEREQMEQALLLAYQHLQFHVENTPLAVIEWDCEYRLINWSKQAERIFGWTSEEVIGKHPQEWKFIHEQDSERVNKVMEQLATGSQPRNLSDNRNYTKDGRVIDCDWYNSALCDASGKLVSILSLVQDVTERKQAEAALREAYDQLEIRVQERTRELFKANKELKSENSERKRVEAELNTRARQQAAVAELGQQALAGKPLDPLIHQAVALVAQILEVEYCKVLELLPDGKAVLLRAGVGWQEGLVGEATVSIDLDSQAGYTLLSREPVIVEDLGKEVRFSGPCLLHQHGIKSGISVIIPGQNRPYGVLGAHTTQYRKFTKDDIHFLQATANVLATAINRQHVEEALRQAHNELEIRVQERTTDLEKANAELQQKILELQQAQEERATLIAILEATPDIVATASVDEQIYYLNSAARKVFGIGEQEDFANFTLTDAHPDWAYELIRHEGIPGAIRDGAWVGETAFLSHSRVGGSSPDGSSKDSHDQGIEIPVSQVIIAHKSPDGYVKMLSMVARDITQQKKIAATLCEAERRWRSLLENVRLVVVGLDNQGKVEYANPCFLELVEYSKAEVIGSDWFETFLPQHQKKRQQNNFVEFLEQEFYTHNQTIVLTKSGEERVIAWNTTLLQDLQGYVVGTLSIGEDITERQVIERMKDEFISVVSHELRTPLTSIHGALNLLSSGLVDTHSEKGRRVIDIAAQSAERLVRLVNDILELERLESGKISLLKQTCDVAELMIKATEMIQVMANRAGVTLSVSANTISPEASAKALALYADPDRIIQVLTNLLGNAIKFSPRGSTVWLTVELQEPEERENNSMLLDPALQLSHQVTQTPTLVNGRTKLRQPSPVGENSLFILGQTDPSLADLPPHRLTSTVLFKVKDQGRGIPADKLETIFERFHQVDASDSRKKGGTGLGLAICRSIVQQHGGKIWVESTLGEGSTFYFTLPERNTEEGKDDHKENLSD</sequence>
<dbReference type="PROSITE" id="PS50113">
    <property type="entry name" value="PAC"/>
    <property type="match status" value="6"/>
</dbReference>
<evidence type="ECO:0000313" key="13">
    <source>
        <dbReference type="Proteomes" id="UP000010471"/>
    </source>
</evidence>
<gene>
    <name evidence="12" type="ORF">Mic7113_2023</name>
</gene>
<keyword evidence="7" id="KW-0175">Coiled coil</keyword>
<name>K9WDN3_9CYAN</name>
<evidence type="ECO:0000259" key="9">
    <source>
        <dbReference type="PROSITE" id="PS50109"/>
    </source>
</evidence>
<evidence type="ECO:0000256" key="7">
    <source>
        <dbReference type="SAM" id="Coils"/>
    </source>
</evidence>
<dbReference type="SMART" id="SM00388">
    <property type="entry name" value="HisKA"/>
    <property type="match status" value="1"/>
</dbReference>
<feature type="domain" description="Histidine kinase" evidence="9">
    <location>
        <begin position="1246"/>
        <end position="1536"/>
    </location>
</feature>
<dbReference type="eggNOG" id="COG5002">
    <property type="taxonomic scope" value="Bacteria"/>
</dbReference>
<dbReference type="PRINTS" id="PR00344">
    <property type="entry name" value="BCTRLSENSOR"/>
</dbReference>
<dbReference type="Pfam" id="PF01590">
    <property type="entry name" value="GAF"/>
    <property type="match status" value="1"/>
</dbReference>
<dbReference type="Gene3D" id="1.10.287.130">
    <property type="match status" value="1"/>
</dbReference>
<dbReference type="InterPro" id="IPR052162">
    <property type="entry name" value="Sensor_kinase/Photoreceptor"/>
</dbReference>
<feature type="domain" description="PAS" evidence="10">
    <location>
        <begin position="53"/>
        <end position="124"/>
    </location>
</feature>